<gene>
    <name evidence="1" type="ORF">K1T71_012530</name>
</gene>
<organism evidence="1 2">
    <name type="scientific">Dendrolimus kikuchii</name>
    <dbReference type="NCBI Taxonomy" id="765133"/>
    <lineage>
        <taxon>Eukaryota</taxon>
        <taxon>Metazoa</taxon>
        <taxon>Ecdysozoa</taxon>
        <taxon>Arthropoda</taxon>
        <taxon>Hexapoda</taxon>
        <taxon>Insecta</taxon>
        <taxon>Pterygota</taxon>
        <taxon>Neoptera</taxon>
        <taxon>Endopterygota</taxon>
        <taxon>Lepidoptera</taxon>
        <taxon>Glossata</taxon>
        <taxon>Ditrysia</taxon>
        <taxon>Bombycoidea</taxon>
        <taxon>Lasiocampidae</taxon>
        <taxon>Dendrolimus</taxon>
    </lineage>
</organism>
<comment type="caution">
    <text evidence="1">The sequence shown here is derived from an EMBL/GenBank/DDBJ whole genome shotgun (WGS) entry which is preliminary data.</text>
</comment>
<evidence type="ECO:0000313" key="1">
    <source>
        <dbReference type="EMBL" id="KAJ0171767.1"/>
    </source>
</evidence>
<accession>A0ACC1CJL6</accession>
<protein>
    <submittedName>
        <fullName evidence="1">Uncharacterized protein</fullName>
    </submittedName>
</protein>
<evidence type="ECO:0000313" key="2">
    <source>
        <dbReference type="Proteomes" id="UP000824533"/>
    </source>
</evidence>
<name>A0ACC1CJL6_9NEOP</name>
<dbReference type="Proteomes" id="UP000824533">
    <property type="component" value="Linkage Group LG23"/>
</dbReference>
<proteinExistence type="predicted"/>
<reference evidence="1 2" key="1">
    <citation type="journal article" date="2021" name="Front. Genet.">
        <title>Chromosome-Level Genome Assembly Reveals Significant Gene Expansion in the Toll and IMD Signaling Pathways of Dendrolimus kikuchii.</title>
        <authorList>
            <person name="Zhou J."/>
            <person name="Wu P."/>
            <person name="Xiong Z."/>
            <person name="Liu N."/>
            <person name="Zhao N."/>
            <person name="Ji M."/>
            <person name="Qiu Y."/>
            <person name="Yang B."/>
        </authorList>
    </citation>
    <scope>NUCLEOTIDE SEQUENCE [LARGE SCALE GENOMIC DNA]</scope>
    <source>
        <strain evidence="1">Ann1</strain>
    </source>
</reference>
<dbReference type="EMBL" id="CM034409">
    <property type="protein sequence ID" value="KAJ0171767.1"/>
    <property type="molecule type" value="Genomic_DNA"/>
</dbReference>
<sequence length="264" mass="28796">MYTLLWFTLFGFAVSSPTLKDDQDEHLKIVGGENIEITEAPYQVSIQYRGRHTCGGAIVDTNIIVTAAHCIFGTQAFNYQVRAGSSFSQRDGLMSLVSDMIWHPGFNYATMDNDVAILWLATPLTFNGVVAPIEMFQAGEEVTDGDITVVTGWGHISEGGGYPTMLQRVLVPKVNEAVCDFAYQPMYRITPRMLCAGTPAGGKDACQGDSGGPLIYNGKLAGIVSWGLGCARPDYPGVYAKVSSLRGWLDLNIAMMKQRHVLRN</sequence>
<keyword evidence="2" id="KW-1185">Reference proteome</keyword>